<accession>A0A6C0AJ12</accession>
<protein>
    <submittedName>
        <fullName evidence="1">Uncharacterized protein</fullName>
    </submittedName>
</protein>
<sequence length="759" mass="80891">MSKVLNEERFNPSRLPGLSLWIDALATSTISLSGTTSIVKSISDRSSFGNTFITTSGSPIVSNTAIISQPSIFFPPGAQMISTLCSGLISSKSIFIAYQTPSLASTLRFATGNDVSGGAFGFSQTQYYVSGPYQYGAGYGDTRWTTNATQYNLPTVLSGIYDASAGIIRGDRNFNADSDVRETAMVNIISNTPYSLGLSPIASSIVTSASFHVCEIIAYNRALATTDRQMIEGYMAWKWGIVGQLPIGHPYKQFPPSGEQVIIPSTPANVMQGLISWLDMADTSSYTLSGTTLKTLTDKASGTSFTISGKPNNFLFSNIGSLPALVFPGNNTSTLSANTFLYRTVSVPSQGSTCMVLLPNSQIQATKLGILGWGSPENSLGNPGLGYNAPTTNVQTLQSYNTSSGTFFGPSLNLAANTPTILFWAWYGGNMVYFSCNGTTLLSSTQATTAYYNTASADTQFYIGNDGGFGAQFTLGELVVYNQYGETPFRNLIEGHLAWKWGLQTNLPAYHPYYYSAPGLQSLTEVNALSEPSDISGLTMWLDAADITTLALTPSFVWIDKSAVANHIYSTTSGNAPTPSNFGTARRPSIYFGPGKTAVSTYNSGASTSQFSAFIVASVPTLSYLLISTGQYTTATTPVANQSFAFYGSNGALAGVCSPFVGGGIGTKVGNYSTICGATVEMFASVSGLTTLGNLNFGSTVSGTCGTIPATPWVFGDCSGDPSPKSFHVHEFITYSRQLATNERWIIEGYLYWKWMHLI</sequence>
<evidence type="ECO:0000313" key="1">
    <source>
        <dbReference type="EMBL" id="QHS79769.1"/>
    </source>
</evidence>
<organism evidence="1">
    <name type="scientific">viral metagenome</name>
    <dbReference type="NCBI Taxonomy" id="1070528"/>
    <lineage>
        <taxon>unclassified sequences</taxon>
        <taxon>metagenomes</taxon>
        <taxon>organismal metagenomes</taxon>
    </lineage>
</organism>
<dbReference type="EMBL" id="MN740651">
    <property type="protein sequence ID" value="QHS79769.1"/>
    <property type="molecule type" value="Genomic_DNA"/>
</dbReference>
<proteinExistence type="predicted"/>
<dbReference type="AlphaFoldDB" id="A0A6C0AJ12"/>
<reference evidence="1" key="1">
    <citation type="journal article" date="2020" name="Nature">
        <title>Giant virus diversity and host interactions through global metagenomics.</title>
        <authorList>
            <person name="Schulz F."/>
            <person name="Roux S."/>
            <person name="Paez-Espino D."/>
            <person name="Jungbluth S."/>
            <person name="Walsh D.A."/>
            <person name="Denef V.J."/>
            <person name="McMahon K.D."/>
            <person name="Konstantinidis K.T."/>
            <person name="Eloe-Fadrosh E.A."/>
            <person name="Kyrpides N.C."/>
            <person name="Woyke T."/>
        </authorList>
    </citation>
    <scope>NUCLEOTIDE SEQUENCE</scope>
    <source>
        <strain evidence="1">GVMAG-S-1035303-20</strain>
    </source>
</reference>
<name>A0A6C0AJ12_9ZZZZ</name>